<dbReference type="Pfam" id="PF01544">
    <property type="entry name" value="CorA"/>
    <property type="match status" value="1"/>
</dbReference>
<dbReference type="Gene3D" id="1.20.58.340">
    <property type="entry name" value="Magnesium transport protein CorA, transmembrane region"/>
    <property type="match status" value="2"/>
</dbReference>
<sequence>MAQKITQKLGLPPGTPVYIGEPPQVEFAYSCIKYEGTAAVVEQECASYEEVQAFFDPAQTNWITVQGIHNAAEIEGLSKFFNLHPLIIEDILNSEQRPKIDSYDDCIFCVIRLFHLLNDEEGLEPENVSLVLGPNFVLVFQERKVDYFGPIRNRLKVTGNRIQTLGGSYLAFVVLDLLIDRFYILLEWLETRILELDEDLFAGADAEALLEIHFLKKEVFEVSRYTRPMLEIVARFIHQESPLINRKTEPFFRDLHDHVMEVVEALDLQKEMLFNLQAQYLALSTARMNEVMKFLTMMGSVFIPLTFIVGVYGMNFDNMPELRTQNGYYYVMGFMGLLVVGLLGYFKRRKWI</sequence>
<dbReference type="InterPro" id="IPR004488">
    <property type="entry name" value="Mg/Co-transport_prot_CorA"/>
</dbReference>
<evidence type="ECO:0000256" key="6">
    <source>
        <dbReference type="ARBA" id="ARBA00022842"/>
    </source>
</evidence>
<dbReference type="InterPro" id="IPR002523">
    <property type="entry name" value="MgTranspt_CorA/ZnTranspt_ZntB"/>
</dbReference>
<dbReference type="InterPro" id="IPR045861">
    <property type="entry name" value="CorA_cytoplasmic_dom"/>
</dbReference>
<comment type="function">
    <text evidence="11">Mediates influx of magnesium ions. Alternates between open and closed states. Activated by low cytoplasmic Mg(2+) levels. Inactive when cytoplasmic Mg(2+) levels are high.</text>
</comment>
<evidence type="ECO:0000256" key="10">
    <source>
        <dbReference type="ARBA" id="ARBA00034269"/>
    </source>
</evidence>
<evidence type="ECO:0000256" key="8">
    <source>
        <dbReference type="ARBA" id="ARBA00023065"/>
    </source>
</evidence>
<accession>A0A1F6GZP9</accession>
<evidence type="ECO:0000256" key="1">
    <source>
        <dbReference type="ARBA" id="ARBA00004651"/>
    </source>
</evidence>
<keyword evidence="5 12" id="KW-0812">Transmembrane</keyword>
<dbReference type="Proteomes" id="UP000177583">
    <property type="component" value="Unassembled WGS sequence"/>
</dbReference>
<keyword evidence="4 12" id="KW-1003">Cell membrane</keyword>
<keyword evidence="3 12" id="KW-0813">Transport</keyword>
<reference evidence="13 14" key="1">
    <citation type="journal article" date="2016" name="Nat. Commun.">
        <title>Thousands of microbial genomes shed light on interconnected biogeochemical processes in an aquifer system.</title>
        <authorList>
            <person name="Anantharaman K."/>
            <person name="Brown C.T."/>
            <person name="Hug L.A."/>
            <person name="Sharon I."/>
            <person name="Castelle C.J."/>
            <person name="Probst A.J."/>
            <person name="Thomas B.C."/>
            <person name="Singh A."/>
            <person name="Wilkins M.J."/>
            <person name="Karaoz U."/>
            <person name="Brodie E.L."/>
            <person name="Williams K.H."/>
            <person name="Hubbard S.S."/>
            <person name="Banfield J.F."/>
        </authorList>
    </citation>
    <scope>NUCLEOTIDE SEQUENCE [LARGE SCALE GENOMIC DNA]</scope>
</reference>
<feature type="transmembrane region" description="Helical" evidence="12">
    <location>
        <begin position="327"/>
        <end position="346"/>
    </location>
</feature>
<keyword evidence="8 12" id="KW-0406">Ion transport</keyword>
<comment type="subcellular location">
    <subcellularLocation>
        <location evidence="1">Cell membrane</location>
        <topology evidence="1">Multi-pass membrane protein</topology>
    </subcellularLocation>
    <subcellularLocation>
        <location evidence="12">Membrane</location>
        <topology evidence="12">Multi-pass membrane protein</topology>
    </subcellularLocation>
</comment>
<keyword evidence="9 12" id="KW-0472">Membrane</keyword>
<keyword evidence="7 12" id="KW-1133">Transmembrane helix</keyword>
<evidence type="ECO:0000256" key="9">
    <source>
        <dbReference type="ARBA" id="ARBA00023136"/>
    </source>
</evidence>
<dbReference type="SUPFAM" id="SSF143865">
    <property type="entry name" value="CorA soluble domain-like"/>
    <property type="match status" value="1"/>
</dbReference>
<proteinExistence type="inferred from homology"/>
<dbReference type="NCBIfam" id="TIGR00383">
    <property type="entry name" value="corA"/>
    <property type="match status" value="1"/>
</dbReference>
<evidence type="ECO:0000256" key="3">
    <source>
        <dbReference type="ARBA" id="ARBA00022448"/>
    </source>
</evidence>
<evidence type="ECO:0000256" key="11">
    <source>
        <dbReference type="ARBA" id="ARBA00045497"/>
    </source>
</evidence>
<dbReference type="PANTHER" id="PTHR46494">
    <property type="entry name" value="CORA FAMILY METAL ION TRANSPORTER (EUROFUNG)"/>
    <property type="match status" value="1"/>
</dbReference>
<keyword evidence="6 12" id="KW-0460">Magnesium</keyword>
<gene>
    <name evidence="12" type="primary">corA</name>
    <name evidence="13" type="ORF">A2557_01040</name>
</gene>
<evidence type="ECO:0000256" key="7">
    <source>
        <dbReference type="ARBA" id="ARBA00022989"/>
    </source>
</evidence>
<evidence type="ECO:0000313" key="14">
    <source>
        <dbReference type="Proteomes" id="UP000177583"/>
    </source>
</evidence>
<dbReference type="AlphaFoldDB" id="A0A1F6GZP9"/>
<dbReference type="Gene3D" id="3.30.460.20">
    <property type="entry name" value="CorA soluble domain-like"/>
    <property type="match status" value="1"/>
</dbReference>
<dbReference type="GO" id="GO:0050897">
    <property type="term" value="F:cobalt ion binding"/>
    <property type="evidence" value="ECO:0007669"/>
    <property type="project" value="TreeGrafter"/>
</dbReference>
<dbReference type="EMBL" id="MFNF01000015">
    <property type="protein sequence ID" value="OGH03521.1"/>
    <property type="molecule type" value="Genomic_DNA"/>
</dbReference>
<dbReference type="GO" id="GO:0015095">
    <property type="term" value="F:magnesium ion transmembrane transporter activity"/>
    <property type="evidence" value="ECO:0007669"/>
    <property type="project" value="UniProtKB-UniRule"/>
</dbReference>
<comment type="similarity">
    <text evidence="2 12">Belongs to the CorA metal ion transporter (MIT) (TC 1.A.35) family.</text>
</comment>
<evidence type="ECO:0000256" key="12">
    <source>
        <dbReference type="RuleBase" id="RU362010"/>
    </source>
</evidence>
<evidence type="ECO:0000313" key="13">
    <source>
        <dbReference type="EMBL" id="OGH03521.1"/>
    </source>
</evidence>
<evidence type="ECO:0000256" key="2">
    <source>
        <dbReference type="ARBA" id="ARBA00009765"/>
    </source>
</evidence>
<feature type="transmembrane region" description="Helical" evidence="12">
    <location>
        <begin position="294"/>
        <end position="315"/>
    </location>
</feature>
<dbReference type="SUPFAM" id="SSF144083">
    <property type="entry name" value="Magnesium transport protein CorA, transmembrane region"/>
    <property type="match status" value="1"/>
</dbReference>
<comment type="catalytic activity">
    <reaction evidence="10">
        <text>Mg(2+)(in) = Mg(2+)(out)</text>
        <dbReference type="Rhea" id="RHEA:29827"/>
        <dbReference type="ChEBI" id="CHEBI:18420"/>
    </reaction>
</comment>
<name>A0A1F6GZP9_9PROT</name>
<dbReference type="GO" id="GO:0005886">
    <property type="term" value="C:plasma membrane"/>
    <property type="evidence" value="ECO:0007669"/>
    <property type="project" value="UniProtKB-SubCell"/>
</dbReference>
<comment type="caution">
    <text evidence="13">The sequence shown here is derived from an EMBL/GenBank/DDBJ whole genome shotgun (WGS) entry which is preliminary data.</text>
</comment>
<dbReference type="GO" id="GO:0015087">
    <property type="term" value="F:cobalt ion transmembrane transporter activity"/>
    <property type="evidence" value="ECO:0007669"/>
    <property type="project" value="UniProtKB-UniRule"/>
</dbReference>
<dbReference type="PANTHER" id="PTHR46494:SF1">
    <property type="entry name" value="CORA FAMILY METAL ION TRANSPORTER (EUROFUNG)"/>
    <property type="match status" value="1"/>
</dbReference>
<organism evidence="13 14">
    <name type="scientific">Candidatus Lambdaproteobacteria bacterium RIFOXYD2_FULL_56_26</name>
    <dbReference type="NCBI Taxonomy" id="1817773"/>
    <lineage>
        <taxon>Bacteria</taxon>
        <taxon>Pseudomonadati</taxon>
        <taxon>Pseudomonadota</taxon>
        <taxon>Candidatus Lambdaproteobacteria</taxon>
    </lineage>
</organism>
<protein>
    <recommendedName>
        <fullName evidence="12">Magnesium transport protein CorA</fullName>
    </recommendedName>
</protein>
<dbReference type="InterPro" id="IPR045863">
    <property type="entry name" value="CorA_TM1_TM2"/>
</dbReference>
<dbReference type="CDD" id="cd12828">
    <property type="entry name" value="TmCorA-like_1"/>
    <property type="match status" value="1"/>
</dbReference>
<dbReference type="GO" id="GO:0000287">
    <property type="term" value="F:magnesium ion binding"/>
    <property type="evidence" value="ECO:0007669"/>
    <property type="project" value="TreeGrafter"/>
</dbReference>
<evidence type="ECO:0000256" key="5">
    <source>
        <dbReference type="ARBA" id="ARBA00022692"/>
    </source>
</evidence>
<evidence type="ECO:0000256" key="4">
    <source>
        <dbReference type="ARBA" id="ARBA00022475"/>
    </source>
</evidence>
<dbReference type="FunFam" id="1.20.58.340:FF:000004">
    <property type="entry name" value="Magnesium transport protein CorA"/>
    <property type="match status" value="1"/>
</dbReference>